<organism evidence="1">
    <name type="scientific">marine sediment metagenome</name>
    <dbReference type="NCBI Taxonomy" id="412755"/>
    <lineage>
        <taxon>unclassified sequences</taxon>
        <taxon>metagenomes</taxon>
        <taxon>ecological metagenomes</taxon>
    </lineage>
</organism>
<evidence type="ECO:0008006" key="2">
    <source>
        <dbReference type="Google" id="ProtNLM"/>
    </source>
</evidence>
<dbReference type="EMBL" id="BART01002600">
    <property type="protein sequence ID" value="GAG64735.1"/>
    <property type="molecule type" value="Genomic_DNA"/>
</dbReference>
<dbReference type="InterPro" id="IPR015943">
    <property type="entry name" value="WD40/YVTN_repeat-like_dom_sf"/>
</dbReference>
<evidence type="ECO:0000313" key="1">
    <source>
        <dbReference type="EMBL" id="GAG64735.1"/>
    </source>
</evidence>
<reference evidence="1" key="1">
    <citation type="journal article" date="2014" name="Front. Microbiol.">
        <title>High frequency of phylogenetically diverse reductive dehalogenase-homologous genes in deep subseafloor sedimentary metagenomes.</title>
        <authorList>
            <person name="Kawai M."/>
            <person name="Futagami T."/>
            <person name="Toyoda A."/>
            <person name="Takaki Y."/>
            <person name="Nishi S."/>
            <person name="Hori S."/>
            <person name="Arai W."/>
            <person name="Tsubouchi T."/>
            <person name="Morono Y."/>
            <person name="Uchiyama I."/>
            <person name="Ito T."/>
            <person name="Fujiyama A."/>
            <person name="Inagaki F."/>
            <person name="Takami H."/>
        </authorList>
    </citation>
    <scope>NUCLEOTIDE SEQUENCE</scope>
    <source>
        <strain evidence="1">Expedition CK06-06</strain>
    </source>
</reference>
<name>X0Z5U2_9ZZZZ</name>
<comment type="caution">
    <text evidence="1">The sequence shown here is derived from an EMBL/GenBank/DDBJ whole genome shotgun (WGS) entry which is preliminary data.</text>
</comment>
<protein>
    <recommendedName>
        <fullName evidence="2">Photosynthesis system II assembly factor Ycf48/Hcf136-like domain-containing protein</fullName>
    </recommendedName>
</protein>
<sequence>ALEPGEQGKVDETGDISSQRVYEFVPIALAAREPKLVYNELLDVIICDAPSCGDCETESTGCQRIMAISQTEGGSPTTPADVVFSLDGGLTWFSDDIDTLDVAVNPSGIACVGSYVVVIANSAGEEMHIALISEFDGVTDPAFIQQTTGYVAGRGPNDIWSLGSTAYICADFGYIYKTTDPAAGVTVIDAGAATVAILHAIHMLSEEFGVTVGQDGAIVRIQSDLAALMGVTPVGIGEDLQAVWVKSESEWFVGSDAGGFYFTLNGGATWTAITLPGAAPSAITGIEMSSDSVMYVSATVDGKGEIFVSIDGGKSFIRAPRNQANAMPGNDRINAIAACIHDVDFVVGVGLADDATDGFIVIGSD</sequence>
<dbReference type="SUPFAM" id="SSF110296">
    <property type="entry name" value="Oligoxyloglucan reducing end-specific cellobiohydrolase"/>
    <property type="match status" value="1"/>
</dbReference>
<accession>X0Z5U2</accession>
<dbReference type="AlphaFoldDB" id="X0Z5U2"/>
<gene>
    <name evidence="1" type="ORF">S01H4_07815</name>
</gene>
<feature type="non-terminal residue" evidence="1">
    <location>
        <position position="1"/>
    </location>
</feature>
<proteinExistence type="predicted"/>
<dbReference type="Gene3D" id="2.130.10.10">
    <property type="entry name" value="YVTN repeat-like/Quinoprotein amine dehydrogenase"/>
    <property type="match status" value="1"/>
</dbReference>